<proteinExistence type="predicted"/>
<evidence type="ECO:0000313" key="3">
    <source>
        <dbReference type="Proteomes" id="UP000324748"/>
    </source>
</evidence>
<evidence type="ECO:0000256" key="1">
    <source>
        <dbReference type="SAM" id="Coils"/>
    </source>
</evidence>
<gene>
    <name evidence="2" type="ORF">PGT21_018444</name>
</gene>
<keyword evidence="1" id="KW-0175">Coiled coil</keyword>
<evidence type="ECO:0000313" key="2">
    <source>
        <dbReference type="EMBL" id="KAA1111982.1"/>
    </source>
</evidence>
<name>A0A5B0QFQ8_PUCGR</name>
<comment type="caution">
    <text evidence="2">The sequence shown here is derived from an EMBL/GenBank/DDBJ whole genome shotgun (WGS) entry which is preliminary data.</text>
</comment>
<protein>
    <submittedName>
        <fullName evidence="2">Uncharacterized protein</fullName>
    </submittedName>
</protein>
<feature type="coiled-coil region" evidence="1">
    <location>
        <begin position="14"/>
        <end position="63"/>
    </location>
</feature>
<organism evidence="2 3">
    <name type="scientific">Puccinia graminis f. sp. tritici</name>
    <dbReference type="NCBI Taxonomy" id="56615"/>
    <lineage>
        <taxon>Eukaryota</taxon>
        <taxon>Fungi</taxon>
        <taxon>Dikarya</taxon>
        <taxon>Basidiomycota</taxon>
        <taxon>Pucciniomycotina</taxon>
        <taxon>Pucciniomycetes</taxon>
        <taxon>Pucciniales</taxon>
        <taxon>Pucciniaceae</taxon>
        <taxon>Puccinia</taxon>
    </lineage>
</organism>
<dbReference type="Proteomes" id="UP000324748">
    <property type="component" value="Unassembled WGS sequence"/>
</dbReference>
<reference evidence="2 3" key="1">
    <citation type="submission" date="2019-05" db="EMBL/GenBank/DDBJ databases">
        <title>Emergence of the Ug99 lineage of the wheat stem rust pathogen through somatic hybridization.</title>
        <authorList>
            <person name="Li F."/>
            <person name="Upadhyaya N.M."/>
            <person name="Sperschneider J."/>
            <person name="Matny O."/>
            <person name="Nguyen-Phuc H."/>
            <person name="Mago R."/>
            <person name="Raley C."/>
            <person name="Miller M.E."/>
            <person name="Silverstein K.A.T."/>
            <person name="Henningsen E."/>
            <person name="Hirsch C.D."/>
            <person name="Visser B."/>
            <person name="Pretorius Z.A."/>
            <person name="Steffenson B.J."/>
            <person name="Schwessinger B."/>
            <person name="Dodds P.N."/>
            <person name="Figueroa M."/>
        </authorList>
    </citation>
    <scope>NUCLEOTIDE SEQUENCE [LARGE SCALE GENOMIC DNA]</scope>
    <source>
        <strain evidence="2">21-0</strain>
    </source>
</reference>
<sequence>MLLVSAGSIVVVIIGTLENQIEALEAKQKEHMVKLEAQQIELEAQLEAQLEVQQIELEAQLEAYQIG</sequence>
<dbReference type="AlphaFoldDB" id="A0A5B0QFQ8"/>
<accession>A0A5B0QFQ8</accession>
<dbReference type="EMBL" id="VSWC01000016">
    <property type="protein sequence ID" value="KAA1111982.1"/>
    <property type="molecule type" value="Genomic_DNA"/>
</dbReference>
<keyword evidence="3" id="KW-1185">Reference proteome</keyword>